<sequence length="237" mass="25532">MNSPPPADGLPTWLTERGADAHALVRVAQAGEPTGWAGTEAPRGGESGFARLGAALTRITLKEITHGRQQTLRRWLQRDDTVPTLTIISADLDGLREHTPGKPAAQLMGDPAGDEAQLTDLPADWLDRRGTDAPQGLKSLVVDVPVLKETAHWLLDQIALRGASAQQLRAVLEPDLTDYLHDRQVPCGRSCNSSGGEVHVIPQLLTRADGEAVRVSPTRARREAAVGMRHGRTRAGR</sequence>
<accession>A0ABW0DPL7</accession>
<dbReference type="EMBL" id="JBHSKN010000007">
    <property type="protein sequence ID" value="MFC5239589.1"/>
    <property type="molecule type" value="Genomic_DNA"/>
</dbReference>
<name>A0ABW0DPL7_9ACTN</name>
<dbReference type="RefSeq" id="WP_344566434.1">
    <property type="nucleotide sequence ID" value="NZ_BAAATG010000050.1"/>
</dbReference>
<proteinExistence type="predicted"/>
<reference evidence="2" key="1">
    <citation type="journal article" date="2019" name="Int. J. Syst. Evol. Microbiol.">
        <title>The Global Catalogue of Microorganisms (GCM) 10K type strain sequencing project: providing services to taxonomists for standard genome sequencing and annotation.</title>
        <authorList>
            <consortium name="The Broad Institute Genomics Platform"/>
            <consortium name="The Broad Institute Genome Sequencing Center for Infectious Disease"/>
            <person name="Wu L."/>
            <person name="Ma J."/>
        </authorList>
    </citation>
    <scope>NUCLEOTIDE SEQUENCE [LARGE SCALE GENOMIC DNA]</scope>
    <source>
        <strain evidence="2">CGMCC 4.7131</strain>
    </source>
</reference>
<evidence type="ECO:0000313" key="2">
    <source>
        <dbReference type="Proteomes" id="UP001596035"/>
    </source>
</evidence>
<organism evidence="1 2">
    <name type="scientific">Streptomyces atrovirens</name>
    <dbReference type="NCBI Taxonomy" id="285556"/>
    <lineage>
        <taxon>Bacteria</taxon>
        <taxon>Bacillati</taxon>
        <taxon>Actinomycetota</taxon>
        <taxon>Actinomycetes</taxon>
        <taxon>Kitasatosporales</taxon>
        <taxon>Streptomycetaceae</taxon>
        <taxon>Streptomyces</taxon>
    </lineage>
</organism>
<gene>
    <name evidence="1" type="ORF">ACFPWV_06655</name>
</gene>
<dbReference type="Proteomes" id="UP001596035">
    <property type="component" value="Unassembled WGS sequence"/>
</dbReference>
<evidence type="ECO:0000313" key="1">
    <source>
        <dbReference type="EMBL" id="MFC5239589.1"/>
    </source>
</evidence>
<keyword evidence="2" id="KW-1185">Reference proteome</keyword>
<comment type="caution">
    <text evidence="1">The sequence shown here is derived from an EMBL/GenBank/DDBJ whole genome shotgun (WGS) entry which is preliminary data.</text>
</comment>
<protein>
    <submittedName>
        <fullName evidence="1">Uncharacterized protein</fullName>
    </submittedName>
</protein>